<evidence type="ECO:0000256" key="5">
    <source>
        <dbReference type="ARBA" id="ARBA00022898"/>
    </source>
</evidence>
<comment type="cofactor">
    <cofactor evidence="1">
        <name>pyridoxal 5'-phosphate</name>
        <dbReference type="ChEBI" id="CHEBI:597326"/>
    </cofactor>
</comment>
<evidence type="ECO:0000313" key="8">
    <source>
        <dbReference type="Proteomes" id="UP000245293"/>
    </source>
</evidence>
<dbReference type="InterPro" id="IPR005814">
    <property type="entry name" value="Aminotrans_3"/>
</dbReference>
<dbReference type="InterPro" id="IPR049704">
    <property type="entry name" value="Aminotrans_3_PPA_site"/>
</dbReference>
<dbReference type="PANTHER" id="PTHR43094">
    <property type="entry name" value="AMINOTRANSFERASE"/>
    <property type="match status" value="1"/>
</dbReference>
<dbReference type="CDD" id="cd00610">
    <property type="entry name" value="OAT_like"/>
    <property type="match status" value="1"/>
</dbReference>
<keyword evidence="4 7" id="KW-0808">Transferase</keyword>
<protein>
    <submittedName>
        <fullName evidence="7">Aminotransferase</fullName>
    </submittedName>
</protein>
<comment type="caution">
    <text evidence="7">The sequence shown here is derived from an EMBL/GenBank/DDBJ whole genome shotgun (WGS) entry which is preliminary data.</text>
</comment>
<name>A0A2V1P9B1_9RHOB</name>
<dbReference type="RefSeq" id="WP_109386631.1">
    <property type="nucleotide sequence ID" value="NZ_QETF01000002.1"/>
</dbReference>
<evidence type="ECO:0000256" key="2">
    <source>
        <dbReference type="ARBA" id="ARBA00008954"/>
    </source>
</evidence>
<sequence length="458" mass="50286">MTQHNDLAALDKAHALHPWTHFESFERDGPMVITRGKGCDLWDVDGKRYLDAVGGLWCTNIGLGRKEMAQAIAEQAERLGFANTFVDQSHDPQALLSAKLAQIAPEGLNRVHFTTGGSTAIDSAYRMVQFVQAARGFEGRTHVIARRHSYHGSTFVSMSLGMRDGDRSPEFTYKSDTIHHVEAPYVYRRPEGMSVEEFEDSLIAEFEAKIEEVGAEKIAAFFAEPIQASGGVLVPPPGYLKRMWEVCQRHGILFVADEVVTGFGRCGEWFASETIYGVTPDIICCAKGLSSGYQPIGAVIFSDDLWLDMSGDRWYTSGFTYSGHPVACAAALKNIEIIEDEGLLSHAKEMGALFQQALHGLEDLPIVGDVRGHTLIGCVENVADKTTRRDFDEGIDIGRRITDAAEARGLIVRPMGSLNVMSPPLVITPDQIDFVAEILRAAIIEVTDQLVRDGVKIG</sequence>
<dbReference type="Gene3D" id="3.90.1150.10">
    <property type="entry name" value="Aspartate Aminotransferase, domain 1"/>
    <property type="match status" value="1"/>
</dbReference>
<evidence type="ECO:0000256" key="3">
    <source>
        <dbReference type="ARBA" id="ARBA00022576"/>
    </source>
</evidence>
<keyword evidence="5 6" id="KW-0663">Pyridoxal phosphate</keyword>
<dbReference type="GO" id="GO:0008483">
    <property type="term" value="F:transaminase activity"/>
    <property type="evidence" value="ECO:0007669"/>
    <property type="project" value="UniProtKB-KW"/>
</dbReference>
<keyword evidence="8" id="KW-1185">Reference proteome</keyword>
<dbReference type="PROSITE" id="PS00600">
    <property type="entry name" value="AA_TRANSFER_CLASS_3"/>
    <property type="match status" value="1"/>
</dbReference>
<evidence type="ECO:0000313" key="7">
    <source>
        <dbReference type="EMBL" id="PWG18340.1"/>
    </source>
</evidence>
<reference evidence="8" key="1">
    <citation type="submission" date="2018-05" db="EMBL/GenBank/DDBJ databases">
        <authorList>
            <person name="Du Z."/>
            <person name="Wang X."/>
        </authorList>
    </citation>
    <scope>NUCLEOTIDE SEQUENCE [LARGE SCALE GENOMIC DNA]</scope>
    <source>
        <strain evidence="8">WDS4C29</strain>
    </source>
</reference>
<accession>A0A2V1P9B1</accession>
<dbReference type="NCBIfam" id="NF005447">
    <property type="entry name" value="PRK07036.1"/>
    <property type="match status" value="1"/>
</dbReference>
<dbReference type="Proteomes" id="UP000245293">
    <property type="component" value="Unassembled WGS sequence"/>
</dbReference>
<organism evidence="7 8">
    <name type="scientific">Salibaculum griseiflavum</name>
    <dbReference type="NCBI Taxonomy" id="1914409"/>
    <lineage>
        <taxon>Bacteria</taxon>
        <taxon>Pseudomonadati</taxon>
        <taxon>Pseudomonadota</taxon>
        <taxon>Alphaproteobacteria</taxon>
        <taxon>Rhodobacterales</taxon>
        <taxon>Roseobacteraceae</taxon>
        <taxon>Salibaculum</taxon>
    </lineage>
</organism>
<dbReference type="InterPro" id="IPR015421">
    <property type="entry name" value="PyrdxlP-dep_Trfase_major"/>
</dbReference>
<dbReference type="Gene3D" id="3.40.640.10">
    <property type="entry name" value="Type I PLP-dependent aspartate aminotransferase-like (Major domain)"/>
    <property type="match status" value="1"/>
</dbReference>
<dbReference type="InterPro" id="IPR015424">
    <property type="entry name" value="PyrdxlP-dep_Trfase"/>
</dbReference>
<evidence type="ECO:0000256" key="4">
    <source>
        <dbReference type="ARBA" id="ARBA00022679"/>
    </source>
</evidence>
<dbReference type="OrthoDB" id="9801834at2"/>
<dbReference type="EMBL" id="QETF01000002">
    <property type="protein sequence ID" value="PWG18340.1"/>
    <property type="molecule type" value="Genomic_DNA"/>
</dbReference>
<dbReference type="AlphaFoldDB" id="A0A2V1P9B1"/>
<comment type="similarity">
    <text evidence="2 6">Belongs to the class-III pyridoxal-phosphate-dependent aminotransferase family.</text>
</comment>
<proteinExistence type="inferred from homology"/>
<dbReference type="PIRSF" id="PIRSF000521">
    <property type="entry name" value="Transaminase_4ab_Lys_Orn"/>
    <property type="match status" value="1"/>
</dbReference>
<dbReference type="GO" id="GO:0005829">
    <property type="term" value="C:cytosol"/>
    <property type="evidence" value="ECO:0007669"/>
    <property type="project" value="TreeGrafter"/>
</dbReference>
<dbReference type="Pfam" id="PF00202">
    <property type="entry name" value="Aminotran_3"/>
    <property type="match status" value="1"/>
</dbReference>
<dbReference type="InterPro" id="IPR015422">
    <property type="entry name" value="PyrdxlP-dep_Trfase_small"/>
</dbReference>
<dbReference type="FunFam" id="3.40.640.10:FF:000014">
    <property type="entry name" value="Adenosylmethionine-8-amino-7-oxononanoate aminotransferase, probable"/>
    <property type="match status" value="1"/>
</dbReference>
<dbReference type="PANTHER" id="PTHR43094:SF1">
    <property type="entry name" value="AMINOTRANSFERASE CLASS-III"/>
    <property type="match status" value="1"/>
</dbReference>
<keyword evidence="3 7" id="KW-0032">Aminotransferase</keyword>
<gene>
    <name evidence="7" type="ORF">DFK10_02815</name>
</gene>
<dbReference type="GO" id="GO:0030170">
    <property type="term" value="F:pyridoxal phosphate binding"/>
    <property type="evidence" value="ECO:0007669"/>
    <property type="project" value="InterPro"/>
</dbReference>
<evidence type="ECO:0000256" key="6">
    <source>
        <dbReference type="RuleBase" id="RU003560"/>
    </source>
</evidence>
<evidence type="ECO:0000256" key="1">
    <source>
        <dbReference type="ARBA" id="ARBA00001933"/>
    </source>
</evidence>
<dbReference type="SUPFAM" id="SSF53383">
    <property type="entry name" value="PLP-dependent transferases"/>
    <property type="match status" value="1"/>
</dbReference>